<dbReference type="Proteomes" id="UP000219050">
    <property type="component" value="Chromosome"/>
</dbReference>
<evidence type="ECO:0000313" key="1">
    <source>
        <dbReference type="EMBL" id="ATI41614.1"/>
    </source>
</evidence>
<proteinExistence type="predicted"/>
<organism evidence="1 2">
    <name type="scientific">Pacificitalea manganoxidans</name>
    <dbReference type="NCBI Taxonomy" id="1411902"/>
    <lineage>
        <taxon>Bacteria</taxon>
        <taxon>Pseudomonadati</taxon>
        <taxon>Pseudomonadota</taxon>
        <taxon>Alphaproteobacteria</taxon>
        <taxon>Rhodobacterales</taxon>
        <taxon>Paracoccaceae</taxon>
        <taxon>Pacificitalea</taxon>
    </lineage>
</organism>
<accession>A0A291LY80</accession>
<dbReference type="AlphaFoldDB" id="A0A291LY80"/>
<gene>
    <name evidence="1" type="ORF">CBW24_06075</name>
</gene>
<sequence length="64" mass="6691">MSEPFLSLSSAERKEALAVAADCSGRPLHLSAYLKMTGAERGLIALMTRGTVIAVSLSPQTVSV</sequence>
<evidence type="ECO:0000313" key="2">
    <source>
        <dbReference type="Proteomes" id="UP000219050"/>
    </source>
</evidence>
<dbReference type="RefSeq" id="WP_097373005.1">
    <property type="nucleotide sequence ID" value="NZ_CP021404.1"/>
</dbReference>
<dbReference type="OrthoDB" id="9780929at2"/>
<keyword evidence="2" id="KW-1185">Reference proteome</keyword>
<dbReference type="KEGG" id="cmag:CBW24_06075"/>
<reference evidence="1 2" key="1">
    <citation type="submission" date="2017-05" db="EMBL/GenBank/DDBJ databases">
        <title>Comparative genomic and metabolic analysis of manganese-oxidizing mechanisms in Celeribater manganoxidans DY25T: its adaption to the environment of polymetallic nodule.</title>
        <authorList>
            <person name="Wang X."/>
        </authorList>
    </citation>
    <scope>NUCLEOTIDE SEQUENCE [LARGE SCALE GENOMIC DNA]</scope>
    <source>
        <strain evidence="1 2">DY25</strain>
    </source>
</reference>
<dbReference type="EMBL" id="CP021404">
    <property type="protein sequence ID" value="ATI41614.1"/>
    <property type="molecule type" value="Genomic_DNA"/>
</dbReference>
<protein>
    <submittedName>
        <fullName evidence="1">Uncharacterized protein</fullName>
    </submittedName>
</protein>
<name>A0A291LY80_9RHOB</name>